<protein>
    <submittedName>
        <fullName evidence="2">Uncharacterized protein</fullName>
    </submittedName>
</protein>
<keyword evidence="1" id="KW-1133">Transmembrane helix</keyword>
<sequence length="123" mass="12518">MRAQVLARRCPAQERGTKTAVGCRPDGASVGGWVLAIAGALLWYGVGAGVGVLVPHRVVAAAALGLTGLSGAVGAVHAAARWRRRGQHTLRCTVHAVPVGFLLPLQAVPALGQIALEIGAVFT</sequence>
<dbReference type="EMBL" id="PVZF01000001">
    <property type="protein sequence ID" value="PRY18493.1"/>
    <property type="molecule type" value="Genomic_DNA"/>
</dbReference>
<evidence type="ECO:0000313" key="2">
    <source>
        <dbReference type="EMBL" id="PRY18493.1"/>
    </source>
</evidence>
<organism evidence="2 3">
    <name type="scientific">Kineococcus rhizosphaerae</name>
    <dbReference type="NCBI Taxonomy" id="559628"/>
    <lineage>
        <taxon>Bacteria</taxon>
        <taxon>Bacillati</taxon>
        <taxon>Actinomycetota</taxon>
        <taxon>Actinomycetes</taxon>
        <taxon>Kineosporiales</taxon>
        <taxon>Kineosporiaceae</taxon>
        <taxon>Kineococcus</taxon>
    </lineage>
</organism>
<keyword evidence="3" id="KW-1185">Reference proteome</keyword>
<proteinExistence type="predicted"/>
<evidence type="ECO:0000313" key="3">
    <source>
        <dbReference type="Proteomes" id="UP000238083"/>
    </source>
</evidence>
<accession>A0A2T0RBG2</accession>
<comment type="caution">
    <text evidence="2">The sequence shown here is derived from an EMBL/GenBank/DDBJ whole genome shotgun (WGS) entry which is preliminary data.</text>
</comment>
<name>A0A2T0RBG2_9ACTN</name>
<dbReference type="AlphaFoldDB" id="A0A2T0RBG2"/>
<gene>
    <name evidence="2" type="ORF">CLV37_101738</name>
</gene>
<dbReference type="Proteomes" id="UP000238083">
    <property type="component" value="Unassembled WGS sequence"/>
</dbReference>
<feature type="transmembrane region" description="Helical" evidence="1">
    <location>
        <begin position="33"/>
        <end position="54"/>
    </location>
</feature>
<dbReference type="RefSeq" id="WP_106206987.1">
    <property type="nucleotide sequence ID" value="NZ_PVZF01000001.1"/>
</dbReference>
<keyword evidence="1" id="KW-0812">Transmembrane</keyword>
<feature type="transmembrane region" description="Helical" evidence="1">
    <location>
        <begin position="60"/>
        <end position="80"/>
    </location>
</feature>
<reference evidence="2 3" key="1">
    <citation type="submission" date="2018-03" db="EMBL/GenBank/DDBJ databases">
        <title>Genomic Encyclopedia of Archaeal and Bacterial Type Strains, Phase II (KMG-II): from individual species to whole genera.</title>
        <authorList>
            <person name="Goeker M."/>
        </authorList>
    </citation>
    <scope>NUCLEOTIDE SEQUENCE [LARGE SCALE GENOMIC DNA]</scope>
    <source>
        <strain evidence="2 3">DSM 19711</strain>
    </source>
</reference>
<evidence type="ECO:0000256" key="1">
    <source>
        <dbReference type="SAM" id="Phobius"/>
    </source>
</evidence>
<keyword evidence="1" id="KW-0472">Membrane</keyword>